<proteinExistence type="predicted"/>
<feature type="region of interest" description="Disordered" evidence="1">
    <location>
        <begin position="415"/>
        <end position="452"/>
    </location>
</feature>
<evidence type="ECO:0000313" key="2">
    <source>
        <dbReference type="EMBL" id="MDR7333413.1"/>
    </source>
</evidence>
<evidence type="ECO:0000313" key="3">
    <source>
        <dbReference type="Proteomes" id="UP001180825"/>
    </source>
</evidence>
<name>A0ABU2A893_9BURK</name>
<keyword evidence="3" id="KW-1185">Reference proteome</keyword>
<dbReference type="RefSeq" id="WP_310328965.1">
    <property type="nucleotide sequence ID" value="NZ_JAVDXV010000004.1"/>
</dbReference>
<organism evidence="2 3">
    <name type="scientific">Roseateles asaccharophilus</name>
    <dbReference type="NCBI Taxonomy" id="582607"/>
    <lineage>
        <taxon>Bacteria</taxon>
        <taxon>Pseudomonadati</taxon>
        <taxon>Pseudomonadota</taxon>
        <taxon>Betaproteobacteria</taxon>
        <taxon>Burkholderiales</taxon>
        <taxon>Sphaerotilaceae</taxon>
        <taxon>Roseateles</taxon>
    </lineage>
</organism>
<feature type="compositionally biased region" description="Gly residues" evidence="1">
    <location>
        <begin position="419"/>
        <end position="431"/>
    </location>
</feature>
<comment type="caution">
    <text evidence="2">The sequence shown here is derived from an EMBL/GenBank/DDBJ whole genome shotgun (WGS) entry which is preliminary data.</text>
</comment>
<gene>
    <name evidence="2" type="ORF">J2X21_002547</name>
</gene>
<accession>A0ABU2A893</accession>
<evidence type="ECO:0000256" key="1">
    <source>
        <dbReference type="SAM" id="MobiDB-lite"/>
    </source>
</evidence>
<feature type="compositionally biased region" description="Basic and acidic residues" evidence="1">
    <location>
        <begin position="334"/>
        <end position="344"/>
    </location>
</feature>
<feature type="region of interest" description="Disordered" evidence="1">
    <location>
        <begin position="319"/>
        <end position="348"/>
    </location>
</feature>
<sequence>MTEASIEACEDAGAPSTPQARAAWVAWRERHQLAALRSVVLSVKRRRSSIPSWDTITDPMRDRILAEAAPDKVCAGLGQDLQGAGMDVSAMYPQAHAAAKALVQAEVAHKPSLPDIAPGTPRGQVLLVSQLPTLAGQQDRTWTAISDEEAIRRLGQVYVKGRVQRWGDDGDDFQLVQESVDRRIPHTVMLRFNAEAWVGREIVLRGLLTSLDTYSSTLARAALVSDASGLTPSTLPQTPMVRKPVVLKRVMSPPGKGLADKDIAAIVIHGKGNYVNGSSWEEDVLFLLRDGTAYRRTDMPPDQLDVAASRQLEPQQWGRWRGSSGAYEVQDQNDDGRPDGGWDRKQHHAVKPWPQNMRLEGSFSSSSFAGSYFAGGISSKRSIRFTKDGRFERSYSSLGTSGSLAGINGANISASSHGDGSGSSSTGGGTVAGPMGTSGAFSSSKTDDGASRRGRYQLSGYVLTLHYDDGRQERLLSFPVNADRTSVYVGSGSLRLNK</sequence>
<protein>
    <submittedName>
        <fullName evidence="2">Uncharacterized protein</fullName>
    </submittedName>
</protein>
<dbReference type="EMBL" id="JAVDXV010000004">
    <property type="protein sequence ID" value="MDR7333413.1"/>
    <property type="molecule type" value="Genomic_DNA"/>
</dbReference>
<dbReference type="Proteomes" id="UP001180825">
    <property type="component" value="Unassembled WGS sequence"/>
</dbReference>
<reference evidence="2 3" key="1">
    <citation type="submission" date="2023-07" db="EMBL/GenBank/DDBJ databases">
        <title>Sorghum-associated microbial communities from plants grown in Nebraska, USA.</title>
        <authorList>
            <person name="Schachtman D."/>
        </authorList>
    </citation>
    <scope>NUCLEOTIDE SEQUENCE [LARGE SCALE GENOMIC DNA]</scope>
    <source>
        <strain evidence="2 3">BE316</strain>
    </source>
</reference>